<dbReference type="InterPro" id="IPR048259">
    <property type="entry name" value="Cytochrome_b_N_euk/bac"/>
</dbReference>
<evidence type="ECO:0000256" key="5">
    <source>
        <dbReference type="ARBA" id="ARBA00022448"/>
    </source>
</evidence>
<feature type="transmembrane region" description="Helical" evidence="19">
    <location>
        <begin position="66"/>
        <end position="91"/>
    </location>
</feature>
<keyword evidence="8 19" id="KW-0812">Transmembrane</keyword>
<dbReference type="SUPFAM" id="SSF81648">
    <property type="entry name" value="a domain/subunit of cytochrome bc1 complex (Ubiquinol-cytochrome c reductase)"/>
    <property type="match status" value="1"/>
</dbReference>
<evidence type="ECO:0000256" key="3">
    <source>
        <dbReference type="ARBA" id="ARBA00011660"/>
    </source>
</evidence>
<feature type="transmembrane region" description="Helical" evidence="19">
    <location>
        <begin position="264"/>
        <end position="295"/>
    </location>
</feature>
<dbReference type="EMBL" id="EF090421">
    <property type="protein sequence ID" value="ABK53976.1"/>
    <property type="molecule type" value="Genomic_DNA"/>
</dbReference>
<feature type="domain" description="Cytochrome b/b6 C-terminal region profile" evidence="21">
    <location>
        <begin position="202"/>
        <end position="368"/>
    </location>
</feature>
<evidence type="ECO:0000256" key="18">
    <source>
        <dbReference type="PIRSR" id="PIRSR038885-2"/>
    </source>
</evidence>
<keyword evidence="7 19" id="KW-0679">Respiratory chain</keyword>
<dbReference type="SUPFAM" id="SSF81342">
    <property type="entry name" value="Transmembrane di-heme cytochromes"/>
    <property type="match status" value="1"/>
</dbReference>
<dbReference type="GO" id="GO:0008121">
    <property type="term" value="F:quinol-cytochrome-c reductase activity"/>
    <property type="evidence" value="ECO:0007669"/>
    <property type="project" value="InterPro"/>
</dbReference>
<dbReference type="PROSITE" id="PS51002">
    <property type="entry name" value="CYTB_NTER"/>
    <property type="match status" value="1"/>
</dbReference>
<keyword evidence="15 19" id="KW-0496">Mitochondrion</keyword>
<dbReference type="GO" id="GO:0006122">
    <property type="term" value="P:mitochondrial electron transport, ubiquinol to cytochrome c"/>
    <property type="evidence" value="ECO:0007669"/>
    <property type="project" value="TreeGrafter"/>
</dbReference>
<sequence length="368" mass="41496">MPTRRKPKTLMDLPSPTSLSSWWNFGSLLGLMLISQTATGIFLAMHYKADVRLAFDSVSYMSREVFHGWLIQNLHANGASFFFICLYFHIGRGIYYGSYLNKNTWFIGIALLLLLMTTAFMGYILPWGQMSFWAATVITSLISTIPHIGKPIMEWIWGGFSVDDPTLTRLFTLHFIMPFVIMGTITIHLATLHHSGSNNPTGLKSTTDMVPLHPYFTMKDISFGVFVMFILVMITLTAPSLFIEPENFMKANPMITPTHIKPEWYFLFIYAILRTPPAKATGVILAMLAIMGLAMMPKLHFSNQRSMTHRPISQFMFWTLTATICALTWAGGTPLAYPMNAIGAAATTTYFTLLFIIMPITAKFENTM</sequence>
<comment type="cofactor">
    <cofactor evidence="18">
        <name>heme</name>
        <dbReference type="ChEBI" id="CHEBI:30413"/>
    </cofactor>
    <text evidence="18">Binds 2 heme groups non-covalently.</text>
</comment>
<evidence type="ECO:0000259" key="20">
    <source>
        <dbReference type="PROSITE" id="PS51002"/>
    </source>
</evidence>
<dbReference type="GeneID" id="5066030"/>
<keyword evidence="16 19" id="KW-0472">Membrane</keyword>
<dbReference type="PROSITE" id="PS51003">
    <property type="entry name" value="CYTB_CTER"/>
    <property type="match status" value="1"/>
</dbReference>
<gene>
    <name evidence="22" type="primary">Cytb</name>
</gene>
<evidence type="ECO:0000256" key="1">
    <source>
        <dbReference type="ARBA" id="ARBA00002566"/>
    </source>
</evidence>
<dbReference type="PANTHER" id="PTHR19271">
    <property type="entry name" value="CYTOCHROME B"/>
    <property type="match status" value="1"/>
</dbReference>
<evidence type="ECO:0000256" key="14">
    <source>
        <dbReference type="ARBA" id="ARBA00023075"/>
    </source>
</evidence>
<keyword evidence="13 18" id="KW-0408">Iron</keyword>
<dbReference type="GO" id="GO:0046872">
    <property type="term" value="F:metal ion binding"/>
    <property type="evidence" value="ECO:0007669"/>
    <property type="project" value="UniProtKB-UniRule"/>
</dbReference>
<dbReference type="PIRSF" id="PIRSF038885">
    <property type="entry name" value="COB"/>
    <property type="match status" value="1"/>
</dbReference>
<dbReference type="Gene3D" id="1.20.810.10">
    <property type="entry name" value="Cytochrome Bc1 Complex, Chain C"/>
    <property type="match status" value="1"/>
</dbReference>
<evidence type="ECO:0000256" key="8">
    <source>
        <dbReference type="ARBA" id="ARBA00022692"/>
    </source>
</evidence>
<feature type="transmembrane region" description="Helical" evidence="19">
    <location>
        <begin position="221"/>
        <end position="243"/>
    </location>
</feature>
<evidence type="ECO:0000256" key="10">
    <source>
        <dbReference type="ARBA" id="ARBA00022792"/>
    </source>
</evidence>
<dbReference type="PANTHER" id="PTHR19271:SF16">
    <property type="entry name" value="CYTOCHROME B"/>
    <property type="match status" value="1"/>
</dbReference>
<evidence type="ECO:0000256" key="11">
    <source>
        <dbReference type="ARBA" id="ARBA00022982"/>
    </source>
</evidence>
<reference evidence="22" key="1">
    <citation type="journal article" date="2007" name="Biol. Lett.">
        <title>Mitochondrial DNA recombination in a free-ranging Australian lizard.</title>
        <authorList>
            <person name="Ujvari B."/>
            <person name="Dowton M."/>
            <person name="Madsen T."/>
        </authorList>
    </citation>
    <scope>NUCLEOTIDE SEQUENCE</scope>
</reference>
<feature type="binding site" description="axial binding residue" evidence="18">
    <location>
        <position position="89"/>
    </location>
    <ligand>
        <name>heme b</name>
        <dbReference type="ChEBI" id="CHEBI:60344"/>
        <label>b566</label>
    </ligand>
    <ligandPart>
        <name>Fe</name>
        <dbReference type="ChEBI" id="CHEBI:18248"/>
    </ligandPart>
</feature>
<feature type="transmembrane region" description="Helical" evidence="19">
    <location>
        <begin position="103"/>
        <end position="124"/>
    </location>
</feature>
<dbReference type="Pfam" id="PF00032">
    <property type="entry name" value="Cytochrom_B_C"/>
    <property type="match status" value="1"/>
</dbReference>
<feature type="transmembrane region" description="Helical" evidence="19">
    <location>
        <begin position="130"/>
        <end position="149"/>
    </location>
</feature>
<feature type="transmembrane region" description="Helical" evidence="19">
    <location>
        <begin position="21"/>
        <end position="46"/>
    </location>
</feature>
<evidence type="ECO:0000256" key="16">
    <source>
        <dbReference type="ARBA" id="ARBA00023136"/>
    </source>
</evidence>
<proteinExistence type="inferred from homology"/>
<keyword evidence="5 19" id="KW-0813">Transport</keyword>
<dbReference type="InterPro" id="IPR036150">
    <property type="entry name" value="Cyt_b/b6_C_sf"/>
</dbReference>
<evidence type="ECO:0000256" key="15">
    <source>
        <dbReference type="ARBA" id="ARBA00023128"/>
    </source>
</evidence>
<evidence type="ECO:0000256" key="6">
    <source>
        <dbReference type="ARBA" id="ARBA00022617"/>
    </source>
</evidence>
<comment type="cofactor">
    <cofactor evidence="19">
        <name>heme b</name>
        <dbReference type="ChEBI" id="CHEBI:60344"/>
    </cofactor>
    <text evidence="19">Binds 2 heme groups non-covalently.</text>
</comment>
<evidence type="ECO:0000256" key="17">
    <source>
        <dbReference type="PIRSR" id="PIRSR038885-1"/>
    </source>
</evidence>
<comment type="subunit">
    <text evidence="3">The cytochrome bc1 complex contains 3 respiratory subunits (MT-CYB, CYC1 and UQCRFS1), 2 core proteins (UQCRC1 and UQCRC2) and probably 6 low-molecular weight proteins.</text>
</comment>
<organism evidence="22">
    <name type="scientific">Chlamydosaurus kingii</name>
    <name type="common">Frill-necked lizard</name>
    <dbReference type="NCBI Taxonomy" id="103699"/>
    <lineage>
        <taxon>Eukaryota</taxon>
        <taxon>Metazoa</taxon>
        <taxon>Chordata</taxon>
        <taxon>Craniata</taxon>
        <taxon>Vertebrata</taxon>
        <taxon>Euteleostomi</taxon>
        <taxon>Lepidosauria</taxon>
        <taxon>Squamata</taxon>
        <taxon>Bifurcata</taxon>
        <taxon>Unidentata</taxon>
        <taxon>Episquamata</taxon>
        <taxon>Toxicofera</taxon>
        <taxon>Iguania</taxon>
        <taxon>Acrodonta</taxon>
        <taxon>Agamidae</taxon>
        <taxon>Amphibolurinae</taxon>
        <taxon>Chlamydosaurus</taxon>
    </lineage>
</organism>
<feature type="transmembrane region" description="Helical" evidence="19">
    <location>
        <begin position="344"/>
        <end position="362"/>
    </location>
</feature>
<keyword evidence="11 19" id="KW-0249">Electron transport</keyword>
<dbReference type="Pfam" id="PF00033">
    <property type="entry name" value="Cytochrome_B"/>
    <property type="match status" value="1"/>
</dbReference>
<comment type="subcellular location">
    <subcellularLocation>
        <location evidence="2">Mitochondrion inner membrane</location>
        <topology evidence="2">Multi-pass membrane protein</topology>
    </subcellularLocation>
</comment>
<dbReference type="GO" id="GO:0045275">
    <property type="term" value="C:respiratory chain complex III"/>
    <property type="evidence" value="ECO:0007669"/>
    <property type="project" value="InterPro"/>
</dbReference>
<dbReference type="AlphaFoldDB" id="A4KVY2"/>
<protein>
    <recommendedName>
        <fullName evidence="4 19">Cytochrome b</fullName>
    </recommendedName>
</protein>
<feature type="transmembrane region" description="Helical" evidence="19">
    <location>
        <begin position="170"/>
        <end position="190"/>
    </location>
</feature>
<comment type="function">
    <text evidence="1 19">Component of the ubiquinol-cytochrome c reductase complex (complex III or cytochrome b-c1 complex) that is part of the mitochondrial respiratory chain. The b-c1 complex mediates electron transfer from ubiquinol to cytochrome c. Contributes to the generation of a proton gradient across the mitochondrial membrane that is then used for ATP synthesis.</text>
</comment>
<keyword evidence="14" id="KW-0830">Ubiquinone</keyword>
<evidence type="ECO:0000313" key="22">
    <source>
        <dbReference type="EMBL" id="ABK53976.1"/>
    </source>
</evidence>
<feature type="binding site" description="axial binding residue" evidence="18">
    <location>
        <position position="174"/>
    </location>
    <ligand>
        <name>heme b</name>
        <dbReference type="ChEBI" id="CHEBI:60344"/>
        <label>b562</label>
    </ligand>
    <ligandPart>
        <name>Fe</name>
        <dbReference type="ChEBI" id="CHEBI:18248"/>
    </ligandPart>
</feature>
<evidence type="ECO:0000256" key="2">
    <source>
        <dbReference type="ARBA" id="ARBA00004448"/>
    </source>
</evidence>
<comment type="similarity">
    <text evidence="19">Belongs to the cytochrome b family.</text>
</comment>
<dbReference type="GO" id="GO:0005743">
    <property type="term" value="C:mitochondrial inner membrane"/>
    <property type="evidence" value="ECO:0007669"/>
    <property type="project" value="UniProtKB-SubCell"/>
</dbReference>
<feature type="binding site" description="axial binding residue" evidence="18">
    <location>
        <position position="188"/>
    </location>
    <ligand>
        <name>heme b</name>
        <dbReference type="ChEBI" id="CHEBI:60344"/>
        <label>b566</label>
    </ligand>
    <ligandPart>
        <name>Fe</name>
        <dbReference type="ChEBI" id="CHEBI:18248"/>
    </ligandPart>
</feature>
<evidence type="ECO:0000256" key="9">
    <source>
        <dbReference type="ARBA" id="ARBA00022723"/>
    </source>
</evidence>
<dbReference type="InterPro" id="IPR016174">
    <property type="entry name" value="Di-haem_cyt_TM"/>
</dbReference>
<evidence type="ECO:0000256" key="7">
    <source>
        <dbReference type="ARBA" id="ARBA00022660"/>
    </source>
</evidence>
<evidence type="ECO:0000256" key="13">
    <source>
        <dbReference type="ARBA" id="ARBA00023004"/>
    </source>
</evidence>
<dbReference type="GO" id="GO:0016491">
    <property type="term" value="F:oxidoreductase activity"/>
    <property type="evidence" value="ECO:0007669"/>
    <property type="project" value="UniProtKB-UniRule"/>
</dbReference>
<evidence type="ECO:0000256" key="4">
    <source>
        <dbReference type="ARBA" id="ARBA00013531"/>
    </source>
</evidence>
<feature type="domain" description="Cytochrome b/b6 N-terminal region profile" evidence="20">
    <location>
        <begin position="1"/>
        <end position="201"/>
    </location>
</feature>
<dbReference type="InterPro" id="IPR030689">
    <property type="entry name" value="Cytochrome_b"/>
</dbReference>
<keyword evidence="9 18" id="KW-0479">Metal-binding</keyword>
<dbReference type="CDD" id="cd00284">
    <property type="entry name" value="Cytochrome_b_N"/>
    <property type="match status" value="1"/>
</dbReference>
<feature type="binding site" evidence="17">
    <location>
        <position position="193"/>
    </location>
    <ligand>
        <name>a ubiquinone</name>
        <dbReference type="ChEBI" id="CHEBI:16389"/>
    </ligand>
</feature>
<evidence type="ECO:0000259" key="21">
    <source>
        <dbReference type="PROSITE" id="PS51003"/>
    </source>
</evidence>
<geneLocation type="mitochondrion" evidence="22"/>
<keyword evidence="10" id="KW-0999">Mitochondrion inner membrane</keyword>
<dbReference type="CTD" id="4519"/>
<feature type="transmembrane region" description="Helical" evidence="19">
    <location>
        <begin position="315"/>
        <end position="337"/>
    </location>
</feature>
<dbReference type="InterPro" id="IPR005797">
    <property type="entry name" value="Cyt_b/b6_N"/>
</dbReference>
<evidence type="ECO:0000256" key="19">
    <source>
        <dbReference type="RuleBase" id="RU362117"/>
    </source>
</evidence>
<feature type="binding site" description="axial binding residue" evidence="18">
    <location>
        <position position="75"/>
    </location>
    <ligand>
        <name>heme b</name>
        <dbReference type="ChEBI" id="CHEBI:60344"/>
        <label>b562</label>
    </ligand>
    <ligandPart>
        <name>Fe</name>
        <dbReference type="ChEBI" id="CHEBI:18248"/>
    </ligandPart>
</feature>
<keyword evidence="6 18" id="KW-0349">Heme</keyword>
<keyword evidence="12 19" id="KW-1133">Transmembrane helix</keyword>
<evidence type="ECO:0000256" key="12">
    <source>
        <dbReference type="ARBA" id="ARBA00022989"/>
    </source>
</evidence>
<dbReference type="RefSeq" id="YP_001165437.1">
    <property type="nucleotide sequence ID" value="NC_009421.1"/>
</dbReference>
<name>A4KVY2_CHLKI</name>
<dbReference type="InterPro" id="IPR005798">
    <property type="entry name" value="Cyt_b/b6_C"/>
</dbReference>
<dbReference type="InterPro" id="IPR027387">
    <property type="entry name" value="Cytb/b6-like_sf"/>
</dbReference>
<accession>A4KVY2</accession>